<keyword evidence="7" id="KW-0808">Transferase</keyword>
<dbReference type="GO" id="GO:0009360">
    <property type="term" value="C:DNA polymerase III complex"/>
    <property type="evidence" value="ECO:0007669"/>
    <property type="project" value="InterPro"/>
</dbReference>
<comment type="similarity">
    <text evidence="1">Belongs to the DnaX/STICHEL family.</text>
</comment>
<dbReference type="NCBIfam" id="NF004046">
    <property type="entry name" value="PRK05563.1"/>
    <property type="match status" value="1"/>
</dbReference>
<keyword evidence="3" id="KW-0479">Metal-binding</keyword>
<feature type="region of interest" description="Disordered" evidence="9">
    <location>
        <begin position="390"/>
        <end position="409"/>
    </location>
</feature>
<dbReference type="InterPro" id="IPR012763">
    <property type="entry name" value="DNA_pol_III_sug/sutau_N"/>
</dbReference>
<dbReference type="InterPro" id="IPR003593">
    <property type="entry name" value="AAA+_ATPase"/>
</dbReference>
<evidence type="ECO:0000256" key="9">
    <source>
        <dbReference type="SAM" id="MobiDB-lite"/>
    </source>
</evidence>
<keyword evidence="5" id="KW-0862">Zinc</keyword>
<accession>A0A381RAJ0</accession>
<dbReference type="CDD" id="cd18137">
    <property type="entry name" value="HLD_clamp_pol_III_gamma_tau"/>
    <property type="match status" value="1"/>
</dbReference>
<name>A0A381RAJ0_9ZZZZ</name>
<dbReference type="SUPFAM" id="SSF52540">
    <property type="entry name" value="P-loop containing nucleoside triphosphate hydrolases"/>
    <property type="match status" value="1"/>
</dbReference>
<proteinExistence type="inferred from homology"/>
<dbReference type="Pfam" id="PF22608">
    <property type="entry name" value="DNAX_ATPase_lid"/>
    <property type="match status" value="1"/>
</dbReference>
<organism evidence="11">
    <name type="scientific">marine metagenome</name>
    <dbReference type="NCBI Taxonomy" id="408172"/>
    <lineage>
        <taxon>unclassified sequences</taxon>
        <taxon>metagenomes</taxon>
        <taxon>ecological metagenomes</taxon>
    </lineage>
</organism>
<evidence type="ECO:0000313" key="11">
    <source>
        <dbReference type="EMBL" id="SUZ87859.1"/>
    </source>
</evidence>
<feature type="compositionally biased region" description="Basic and acidic residues" evidence="9">
    <location>
        <begin position="398"/>
        <end position="409"/>
    </location>
</feature>
<keyword evidence="6" id="KW-0067">ATP-binding</keyword>
<evidence type="ECO:0000256" key="1">
    <source>
        <dbReference type="ARBA" id="ARBA00006360"/>
    </source>
</evidence>
<dbReference type="PANTHER" id="PTHR11669">
    <property type="entry name" value="REPLICATION FACTOR C / DNA POLYMERASE III GAMMA-TAU SUBUNIT"/>
    <property type="match status" value="1"/>
</dbReference>
<evidence type="ECO:0000259" key="10">
    <source>
        <dbReference type="SMART" id="SM00382"/>
    </source>
</evidence>
<evidence type="ECO:0000256" key="8">
    <source>
        <dbReference type="ARBA" id="ARBA00049244"/>
    </source>
</evidence>
<dbReference type="InterPro" id="IPR027417">
    <property type="entry name" value="P-loop_NTPase"/>
</dbReference>
<dbReference type="GO" id="GO:0005524">
    <property type="term" value="F:ATP binding"/>
    <property type="evidence" value="ECO:0007669"/>
    <property type="project" value="UniProtKB-KW"/>
</dbReference>
<dbReference type="InterPro" id="IPR045085">
    <property type="entry name" value="HLD_clamp_pol_III_gamma_tau"/>
</dbReference>
<dbReference type="PANTHER" id="PTHR11669:SF0">
    <property type="entry name" value="PROTEIN STICHEL-LIKE 2"/>
    <property type="match status" value="1"/>
</dbReference>
<dbReference type="Gene3D" id="1.10.8.60">
    <property type="match status" value="1"/>
</dbReference>
<evidence type="ECO:0000256" key="2">
    <source>
        <dbReference type="ARBA" id="ARBA00012417"/>
    </source>
</evidence>
<dbReference type="Gene3D" id="3.40.50.300">
    <property type="entry name" value="P-loop containing nucleotide triphosphate hydrolases"/>
    <property type="match status" value="1"/>
</dbReference>
<sequence length="552" mass="62188">MSYQVLSLKWRPQAFDDVIGQDHVTKTLINAFKKNRIAQGYILTGPRGVGKTTTARIISKALNCPKTKDGIPCNSCNICQEITDGRNLDVLEIDGASNRGIDEIRNLREQIKYAPMNAPYKIFIIDEVHMLTNQAFNALLRTLEEPPSHGKFILATTDIHKVPSTIISRCQRFDFNRITEKSISERLSLILREESISADEESLSAISRKADGSMRDALSLMDQVIAFAGESIKIEAVSSVIGLIPIDVYFDYSASILEKDSEKMLKVLQIIRTTGLPLEDVAQGLIQHFRNLIVGSINGGGDLLELNDDHKKRYSENAKLWDGKDLLRMSKILNELEYSLKRITHPAIHFEITAMKCLEMDTSISITELLSGEESKNIKKNFEPVKQTVAENQSLPDSKQEIPTAKKEEKVSVKIPQNQTPKKTPVQNANITFEEIEKKWTRFVGKINQDRPSIGTILAHSNPYELNGNLLVIKIYDLPKFSVGNLERNNQVIEKYFKDHYGVSLKLRAIISDEVDPENNNKIIEEPISSKKANGDDVVTRVLEVFDGEILR</sequence>
<evidence type="ECO:0000256" key="4">
    <source>
        <dbReference type="ARBA" id="ARBA00022741"/>
    </source>
</evidence>
<dbReference type="InterPro" id="IPR008921">
    <property type="entry name" value="DNA_pol3_clamp-load_cplx_C"/>
</dbReference>
<evidence type="ECO:0000256" key="6">
    <source>
        <dbReference type="ARBA" id="ARBA00022840"/>
    </source>
</evidence>
<keyword evidence="4" id="KW-0547">Nucleotide-binding</keyword>
<dbReference type="Gene3D" id="1.20.272.10">
    <property type="match status" value="1"/>
</dbReference>
<dbReference type="GO" id="GO:0006261">
    <property type="term" value="P:DNA-templated DNA replication"/>
    <property type="evidence" value="ECO:0007669"/>
    <property type="project" value="TreeGrafter"/>
</dbReference>
<dbReference type="FunFam" id="3.40.50.300:FF:000014">
    <property type="entry name" value="DNA polymerase III subunit gamma/tau"/>
    <property type="match status" value="1"/>
</dbReference>
<dbReference type="SUPFAM" id="SSF48019">
    <property type="entry name" value="post-AAA+ oligomerization domain-like"/>
    <property type="match status" value="1"/>
</dbReference>
<dbReference type="SMART" id="SM00382">
    <property type="entry name" value="AAA"/>
    <property type="match status" value="1"/>
</dbReference>
<evidence type="ECO:0000256" key="3">
    <source>
        <dbReference type="ARBA" id="ARBA00022723"/>
    </source>
</evidence>
<comment type="catalytic activity">
    <reaction evidence="8">
        <text>DNA(n) + a 2'-deoxyribonucleoside 5'-triphosphate = DNA(n+1) + diphosphate</text>
        <dbReference type="Rhea" id="RHEA:22508"/>
        <dbReference type="Rhea" id="RHEA-COMP:17339"/>
        <dbReference type="Rhea" id="RHEA-COMP:17340"/>
        <dbReference type="ChEBI" id="CHEBI:33019"/>
        <dbReference type="ChEBI" id="CHEBI:61560"/>
        <dbReference type="ChEBI" id="CHEBI:173112"/>
        <dbReference type="EC" id="2.7.7.7"/>
    </reaction>
</comment>
<keyword evidence="7" id="KW-0548">Nucleotidyltransferase</keyword>
<dbReference type="GO" id="GO:0046872">
    <property type="term" value="F:metal ion binding"/>
    <property type="evidence" value="ECO:0007669"/>
    <property type="project" value="UniProtKB-KW"/>
</dbReference>
<dbReference type="NCBIfam" id="TIGR02397">
    <property type="entry name" value="dnaX_nterm"/>
    <property type="match status" value="1"/>
</dbReference>
<protein>
    <recommendedName>
        <fullName evidence="2">DNA-directed DNA polymerase</fullName>
        <ecNumber evidence="2">2.7.7.7</ecNumber>
    </recommendedName>
</protein>
<reference evidence="11" key="1">
    <citation type="submission" date="2018-05" db="EMBL/GenBank/DDBJ databases">
        <authorList>
            <person name="Lanie J.A."/>
            <person name="Ng W.-L."/>
            <person name="Kazmierczak K.M."/>
            <person name="Andrzejewski T.M."/>
            <person name="Davidsen T.M."/>
            <person name="Wayne K.J."/>
            <person name="Tettelin H."/>
            <person name="Glass J.I."/>
            <person name="Rusch D."/>
            <person name="Podicherti R."/>
            <person name="Tsui H.-C.T."/>
            <person name="Winkler M.E."/>
        </authorList>
    </citation>
    <scope>NUCLEOTIDE SEQUENCE</scope>
</reference>
<dbReference type="Pfam" id="PF13177">
    <property type="entry name" value="DNA_pol3_delta2"/>
    <property type="match status" value="1"/>
</dbReference>
<keyword evidence="7" id="KW-0239">DNA-directed DNA polymerase</keyword>
<evidence type="ECO:0000256" key="7">
    <source>
        <dbReference type="ARBA" id="ARBA00022932"/>
    </source>
</evidence>
<dbReference type="EC" id="2.7.7.7" evidence="2"/>
<dbReference type="CDD" id="cd00009">
    <property type="entry name" value="AAA"/>
    <property type="match status" value="1"/>
</dbReference>
<dbReference type="AlphaFoldDB" id="A0A381RAJ0"/>
<gene>
    <name evidence="11" type="ORF">METZ01_LOCUS40713</name>
</gene>
<dbReference type="EMBL" id="UINC01001743">
    <property type="protein sequence ID" value="SUZ87859.1"/>
    <property type="molecule type" value="Genomic_DNA"/>
</dbReference>
<dbReference type="GO" id="GO:0003887">
    <property type="term" value="F:DNA-directed DNA polymerase activity"/>
    <property type="evidence" value="ECO:0007669"/>
    <property type="project" value="UniProtKB-KW"/>
</dbReference>
<evidence type="ECO:0000256" key="5">
    <source>
        <dbReference type="ARBA" id="ARBA00022833"/>
    </source>
</evidence>
<dbReference type="InterPro" id="IPR050238">
    <property type="entry name" value="DNA_Rep/Repair_Clamp_Loader"/>
</dbReference>
<dbReference type="GO" id="GO:0003677">
    <property type="term" value="F:DNA binding"/>
    <property type="evidence" value="ECO:0007669"/>
    <property type="project" value="InterPro"/>
</dbReference>
<dbReference type="FunFam" id="1.10.8.60:FF:000013">
    <property type="entry name" value="DNA polymerase III subunit gamma/tau"/>
    <property type="match status" value="1"/>
</dbReference>
<feature type="domain" description="AAA+ ATPase" evidence="10">
    <location>
        <begin position="37"/>
        <end position="179"/>
    </location>
</feature>